<dbReference type="PANTHER" id="PTHR28243">
    <property type="entry name" value="AGL049CP"/>
    <property type="match status" value="1"/>
</dbReference>
<reference evidence="2 3" key="2">
    <citation type="submission" date="2016-05" db="EMBL/GenBank/DDBJ databases">
        <title>Lineage-specific infection strategies underlie the spectrum of fungal disease in amphibians.</title>
        <authorList>
            <person name="Cuomo C.A."/>
            <person name="Farrer R.A."/>
            <person name="James T."/>
            <person name="Longcore J."/>
            <person name="Birren B."/>
        </authorList>
    </citation>
    <scope>NUCLEOTIDE SEQUENCE [LARGE SCALE GENOMIC DNA]</scope>
    <source>
        <strain evidence="2 3">JEL423</strain>
    </source>
</reference>
<evidence type="ECO:0000256" key="1">
    <source>
        <dbReference type="SAM" id="MobiDB-lite"/>
    </source>
</evidence>
<evidence type="ECO:0008006" key="4">
    <source>
        <dbReference type="Google" id="ProtNLM"/>
    </source>
</evidence>
<dbReference type="PANTHER" id="PTHR28243:SF1">
    <property type="entry name" value="PYRIDOXAMINE 5'-PHOSPHATE OXIDASE ALR4036 FAMILY FMN-BINDING DOMAIN-CONTAINING PROTEIN"/>
    <property type="match status" value="1"/>
</dbReference>
<protein>
    <recommendedName>
        <fullName evidence="4">Pyridoxamine 5'-phosphate oxidase Alr4036 family FMN-binding domain-containing protein</fullName>
    </recommendedName>
</protein>
<sequence length="314" mass="34811">MADPAWVKSLKISISKNYESTSKETVRIPLASVKQDGSPAIHEIAFHEQFPTDNKIIVLSGAARNADLMSSLKGTKNHVLYWSMPKTNENYTFTGRVFLVPAPNFSYRFGTPPKKIGVTGNAPPEDFWEGERLRLWKKISPTYRVCFSWPPPGEQRKLSETSSWSVYEDPVLKVLTPGHNVGFKYTRLDAIEDTTTNHTSVNRTYSITGSFGSNTNVSGASNGTPNSSPGRLSTTDGTTPSQSCITASEPNQPLNPEDELRWAHNSAFDSFCLLVFKPTRVEHLVYAPNHASPPVRLVYAANKEGDWSMTEVNP</sequence>
<accession>A0A177WHA1</accession>
<name>A0A177WHA1_BATDL</name>
<dbReference type="EMBL" id="DS022302">
    <property type="protein sequence ID" value="OAJ39064.1"/>
    <property type="molecule type" value="Genomic_DNA"/>
</dbReference>
<dbReference type="Proteomes" id="UP000077115">
    <property type="component" value="Unassembled WGS sequence"/>
</dbReference>
<evidence type="ECO:0000313" key="2">
    <source>
        <dbReference type="EMBL" id="OAJ39064.1"/>
    </source>
</evidence>
<gene>
    <name evidence="2" type="ORF">BDEG_22940</name>
</gene>
<dbReference type="InterPro" id="IPR012349">
    <property type="entry name" value="Split_barrel_FMN-bd"/>
</dbReference>
<dbReference type="Gene3D" id="2.30.110.10">
    <property type="entry name" value="Electron Transport, Fmn-binding Protein, Chain A"/>
    <property type="match status" value="2"/>
</dbReference>
<reference evidence="2 3" key="1">
    <citation type="submission" date="2006-10" db="EMBL/GenBank/DDBJ databases">
        <title>The Genome Sequence of Batrachochytrium dendrobatidis JEL423.</title>
        <authorList>
            <consortium name="The Broad Institute Genome Sequencing Platform"/>
            <person name="Birren B."/>
            <person name="Lander E."/>
            <person name="Galagan J."/>
            <person name="Cuomo C."/>
            <person name="Devon K."/>
            <person name="Jaffe D."/>
            <person name="Butler J."/>
            <person name="Alvarez P."/>
            <person name="Gnerre S."/>
            <person name="Grabherr M."/>
            <person name="Kleber M."/>
            <person name="Mauceli E."/>
            <person name="Brockman W."/>
            <person name="Young S."/>
            <person name="LaButti K."/>
            <person name="Sykes S."/>
            <person name="DeCaprio D."/>
            <person name="Crawford M."/>
            <person name="Koehrsen M."/>
            <person name="Engels R."/>
            <person name="Montgomery P."/>
            <person name="Pearson M."/>
            <person name="Howarth C."/>
            <person name="Larson L."/>
            <person name="White J."/>
            <person name="O'Leary S."/>
            <person name="Kodira C."/>
            <person name="Zeng Q."/>
            <person name="Yandava C."/>
            <person name="Alvarado L."/>
            <person name="Longcore J."/>
            <person name="James T."/>
        </authorList>
    </citation>
    <scope>NUCLEOTIDE SEQUENCE [LARGE SCALE GENOMIC DNA]</scope>
    <source>
        <strain evidence="2 3">JEL423</strain>
    </source>
</reference>
<dbReference type="VEuPathDB" id="FungiDB:BDEG_22940"/>
<dbReference type="AlphaFoldDB" id="A0A177WHA1"/>
<evidence type="ECO:0000313" key="3">
    <source>
        <dbReference type="Proteomes" id="UP000077115"/>
    </source>
</evidence>
<feature type="region of interest" description="Disordered" evidence="1">
    <location>
        <begin position="205"/>
        <end position="254"/>
    </location>
</feature>
<dbReference type="OrthoDB" id="434253at2759"/>
<dbReference type="eggNOG" id="ENOG502S5ZT">
    <property type="taxonomic scope" value="Eukaryota"/>
</dbReference>
<proteinExistence type="predicted"/>
<organism evidence="2 3">
    <name type="scientific">Batrachochytrium dendrobatidis (strain JEL423)</name>
    <dbReference type="NCBI Taxonomy" id="403673"/>
    <lineage>
        <taxon>Eukaryota</taxon>
        <taxon>Fungi</taxon>
        <taxon>Fungi incertae sedis</taxon>
        <taxon>Chytridiomycota</taxon>
        <taxon>Chytridiomycota incertae sedis</taxon>
        <taxon>Chytridiomycetes</taxon>
        <taxon>Rhizophydiales</taxon>
        <taxon>Rhizophydiales incertae sedis</taxon>
        <taxon>Batrachochytrium</taxon>
    </lineage>
</organism>